<proteinExistence type="inferred from homology"/>
<keyword evidence="10" id="KW-1185">Reference proteome</keyword>
<name>A0AAE4FQ76_9CYAN</name>
<keyword evidence="5 7" id="KW-0472">Membrane</keyword>
<accession>A0AAE4FQ76</accession>
<keyword evidence="4 7" id="KW-1133">Transmembrane helix</keyword>
<dbReference type="EMBL" id="JAVMIP010000001">
    <property type="protein sequence ID" value="MDS3859644.1"/>
    <property type="molecule type" value="Genomic_DNA"/>
</dbReference>
<gene>
    <name evidence="9" type="ORF">RIF25_02370</name>
</gene>
<reference evidence="10" key="1">
    <citation type="submission" date="2023-07" db="EMBL/GenBank/DDBJ databases">
        <authorList>
            <person name="Luz R."/>
            <person name="Cordeiro R."/>
            <person name="Fonseca A."/>
            <person name="Goncalves V."/>
        </authorList>
    </citation>
    <scope>NUCLEOTIDE SEQUENCE [LARGE SCALE GENOMIC DNA]</scope>
    <source>
        <strain evidence="10">BACA0444</strain>
    </source>
</reference>
<evidence type="ECO:0000313" key="10">
    <source>
        <dbReference type="Proteomes" id="UP001268256"/>
    </source>
</evidence>
<feature type="transmembrane region" description="Helical" evidence="7">
    <location>
        <begin position="20"/>
        <end position="42"/>
    </location>
</feature>
<comment type="subcellular location">
    <subcellularLocation>
        <location evidence="1">Cell membrane</location>
        <topology evidence="1">Multi-pass membrane protein</topology>
    </subcellularLocation>
    <subcellularLocation>
        <location evidence="6">Membrane</location>
        <topology evidence="6">Multi-pass membrane protein</topology>
    </subcellularLocation>
</comment>
<dbReference type="Proteomes" id="UP001268256">
    <property type="component" value="Unassembled WGS sequence"/>
</dbReference>
<dbReference type="GO" id="GO:0017038">
    <property type="term" value="P:protein import"/>
    <property type="evidence" value="ECO:0007669"/>
    <property type="project" value="TreeGrafter"/>
</dbReference>
<evidence type="ECO:0000256" key="6">
    <source>
        <dbReference type="RuleBase" id="RU004057"/>
    </source>
</evidence>
<dbReference type="GO" id="GO:0005886">
    <property type="term" value="C:plasma membrane"/>
    <property type="evidence" value="ECO:0007669"/>
    <property type="project" value="UniProtKB-SubCell"/>
</dbReference>
<keyword evidence="6" id="KW-0813">Transport</keyword>
<evidence type="ECO:0000313" key="9">
    <source>
        <dbReference type="EMBL" id="MDS3859644.1"/>
    </source>
</evidence>
<evidence type="ECO:0000256" key="7">
    <source>
        <dbReference type="SAM" id="Phobius"/>
    </source>
</evidence>
<evidence type="ECO:0000259" key="8">
    <source>
        <dbReference type="Pfam" id="PF01618"/>
    </source>
</evidence>
<dbReference type="PANTHER" id="PTHR30625">
    <property type="entry name" value="PROTEIN TOLQ"/>
    <property type="match status" value="1"/>
</dbReference>
<feature type="domain" description="MotA/TolQ/ExbB proton channel" evidence="8">
    <location>
        <begin position="127"/>
        <end position="236"/>
    </location>
</feature>
<feature type="transmembrane region" description="Helical" evidence="7">
    <location>
        <begin position="202"/>
        <end position="231"/>
    </location>
</feature>
<dbReference type="InterPro" id="IPR002898">
    <property type="entry name" value="MotA_ExbB_proton_chnl"/>
</dbReference>
<comment type="similarity">
    <text evidence="6">Belongs to the exbB/tolQ family.</text>
</comment>
<dbReference type="InterPro" id="IPR050790">
    <property type="entry name" value="ExbB/TolQ_transport"/>
</dbReference>
<evidence type="ECO:0000256" key="4">
    <source>
        <dbReference type="ARBA" id="ARBA00022989"/>
    </source>
</evidence>
<organism evidence="9 10">
    <name type="scientific">Pseudocalidococcus azoricus BACA0444</name>
    <dbReference type="NCBI Taxonomy" id="2918990"/>
    <lineage>
        <taxon>Bacteria</taxon>
        <taxon>Bacillati</taxon>
        <taxon>Cyanobacteriota</taxon>
        <taxon>Cyanophyceae</taxon>
        <taxon>Acaryochloridales</taxon>
        <taxon>Thermosynechococcaceae</taxon>
        <taxon>Pseudocalidococcus</taxon>
        <taxon>Pseudocalidococcus azoricus</taxon>
    </lineage>
</organism>
<comment type="caution">
    <text evidence="9">The sequence shown here is derived from an EMBL/GenBank/DDBJ whole genome shotgun (WGS) entry which is preliminary data.</text>
</comment>
<keyword evidence="2" id="KW-1003">Cell membrane</keyword>
<keyword evidence="6" id="KW-0653">Protein transport</keyword>
<dbReference type="Pfam" id="PF01618">
    <property type="entry name" value="MotA_ExbB"/>
    <property type="match status" value="1"/>
</dbReference>
<evidence type="ECO:0000256" key="5">
    <source>
        <dbReference type="ARBA" id="ARBA00023136"/>
    </source>
</evidence>
<evidence type="ECO:0000256" key="1">
    <source>
        <dbReference type="ARBA" id="ARBA00004651"/>
    </source>
</evidence>
<sequence>MPLIVPPSLPARKSIDANIWLALVGGLVGTVIIYAILIPFQTSYIGQLLFNRGWTQPVVILFALLVAIFTLLKWMRVLVEERALRQAWIPGNFPIQSPTDEQLWDFQQTLSKRRAVLPIRCARILGAYMQGQTREAAAEMALDDGAAASAASESSYTLPRVLVWAIPLLGFIGTVVGISQAVDGFSRFLQAAQEVDQIKEGIGSVTTGLAVAFDTTLLALVLSVLVMIPLVMVERLESQLLLNMDSYINDFVLGRISGTGAETAGPSLGVEELRQTVQEVLRAELPGLEEKIVPLPEKLETVLNQFGRLSQALANDRKQFLATLTETQETQAQALEQLLAQFHHQGALLLETMQQGQVEASSKITSQAAEVAQVLAQTNQILQQRLEVITSLDGALKTLADTGSLQGVLKDLEVTLIQLQPTLQQLSQPRRVTLVEQAWDHNKS</sequence>
<dbReference type="RefSeq" id="WP_322876945.1">
    <property type="nucleotide sequence ID" value="NZ_JAVMIP010000001.1"/>
</dbReference>
<evidence type="ECO:0000256" key="3">
    <source>
        <dbReference type="ARBA" id="ARBA00022692"/>
    </source>
</evidence>
<dbReference type="PANTHER" id="PTHR30625:SF11">
    <property type="entry name" value="MOTA_TOLQ_EXBB PROTON CHANNEL DOMAIN-CONTAINING PROTEIN"/>
    <property type="match status" value="1"/>
</dbReference>
<evidence type="ECO:0000256" key="2">
    <source>
        <dbReference type="ARBA" id="ARBA00022475"/>
    </source>
</evidence>
<feature type="transmembrane region" description="Helical" evidence="7">
    <location>
        <begin position="54"/>
        <end position="75"/>
    </location>
</feature>
<keyword evidence="3 7" id="KW-0812">Transmembrane</keyword>
<dbReference type="AlphaFoldDB" id="A0AAE4FQ76"/>
<protein>
    <submittedName>
        <fullName evidence="9">MotA/TolQ/ExbB proton channel family protein</fullName>
    </submittedName>
</protein>
<feature type="transmembrane region" description="Helical" evidence="7">
    <location>
        <begin position="161"/>
        <end position="182"/>
    </location>
</feature>